<dbReference type="AlphaFoldDB" id="A0A5B1M2N6"/>
<dbReference type="PANTHER" id="PTHR34853">
    <property type="match status" value="1"/>
</dbReference>
<dbReference type="GO" id="GO:0004806">
    <property type="term" value="F:triacylglycerol lipase activity"/>
    <property type="evidence" value="ECO:0007669"/>
    <property type="project" value="InterPro"/>
</dbReference>
<dbReference type="Proteomes" id="UP000324351">
    <property type="component" value="Unassembled WGS sequence"/>
</dbReference>
<feature type="compositionally biased region" description="Polar residues" evidence="1">
    <location>
        <begin position="267"/>
        <end position="290"/>
    </location>
</feature>
<name>A0A5B1M2N6_9ACTN</name>
<proteinExistence type="predicted"/>
<sequence>MRRRPALVLLAALLLTLGTAGRAEAEPPPLPEDDPYFAAPADLPSYAAGELIRARPVTVKSFEVPVPADAWQVLFRTSDRRGTPTVSVTTVIVPRTEWRRGGERPLVSYQTAEDGVSTRCAPSYALSAGIAGGFTGSYSESSMVVSLLLKGWAVSVPDYEGMESQFLVADVAAKGVLDGLRAAQSSAAPASRTRRSGCGATQGAPSRPRTPPSCSRATRPSSTSTRSRWVASSAACARRSTRSRAASSAVRSRWGSTGSTAPMHGTSGPTSTPSAGVSTTPARTCASSRPCSDAPSWTSPTSRPSREPWTARRSPRCWRRTAR</sequence>
<dbReference type="Gene3D" id="3.40.50.1820">
    <property type="entry name" value="alpha/beta hydrolase"/>
    <property type="match status" value="1"/>
</dbReference>
<reference evidence="3 4" key="2">
    <citation type="submission" date="2019-09" db="EMBL/GenBank/DDBJ databases">
        <authorList>
            <person name="Jin C."/>
        </authorList>
    </citation>
    <scope>NUCLEOTIDE SEQUENCE [LARGE SCALE GENOMIC DNA]</scope>
    <source>
        <strain evidence="3 4">BN140041</strain>
    </source>
</reference>
<feature type="chain" id="PRO_5023129430" evidence="2">
    <location>
        <begin position="26"/>
        <end position="323"/>
    </location>
</feature>
<reference evidence="3 4" key="1">
    <citation type="submission" date="2019-09" db="EMBL/GenBank/DDBJ databases">
        <title>Nocardioides panacisoli sp. nov., isolated from the soil of a ginseng field.</title>
        <authorList>
            <person name="Cho C."/>
        </authorList>
    </citation>
    <scope>NUCLEOTIDE SEQUENCE [LARGE SCALE GENOMIC DNA]</scope>
    <source>
        <strain evidence="3 4">BN140041</strain>
    </source>
</reference>
<keyword evidence="2" id="KW-0732">Signal</keyword>
<dbReference type="EMBL" id="VUJW01000007">
    <property type="protein sequence ID" value="KAA1426678.1"/>
    <property type="molecule type" value="Genomic_DNA"/>
</dbReference>
<evidence type="ECO:0000313" key="3">
    <source>
        <dbReference type="EMBL" id="KAA1426678.1"/>
    </source>
</evidence>
<accession>A0A5B1M2N6</accession>
<protein>
    <submittedName>
        <fullName evidence="3">Uncharacterized protein</fullName>
    </submittedName>
</protein>
<keyword evidence="4" id="KW-1185">Reference proteome</keyword>
<dbReference type="InterPro" id="IPR029058">
    <property type="entry name" value="AB_hydrolase_fold"/>
</dbReference>
<dbReference type="GO" id="GO:0016042">
    <property type="term" value="P:lipid catabolic process"/>
    <property type="evidence" value="ECO:0007669"/>
    <property type="project" value="InterPro"/>
</dbReference>
<dbReference type="PANTHER" id="PTHR34853:SF1">
    <property type="entry name" value="LIPASE 5"/>
    <property type="match status" value="1"/>
</dbReference>
<comment type="caution">
    <text evidence="3">The sequence shown here is derived from an EMBL/GenBank/DDBJ whole genome shotgun (WGS) entry which is preliminary data.</text>
</comment>
<evidence type="ECO:0000256" key="2">
    <source>
        <dbReference type="SAM" id="SignalP"/>
    </source>
</evidence>
<feature type="compositionally biased region" description="Low complexity" evidence="1">
    <location>
        <begin position="212"/>
        <end position="253"/>
    </location>
</feature>
<gene>
    <name evidence="3" type="ORF">F0U47_13120</name>
</gene>
<organism evidence="3 4">
    <name type="scientific">Nocardioides antri</name>
    <dbReference type="NCBI Taxonomy" id="2607659"/>
    <lineage>
        <taxon>Bacteria</taxon>
        <taxon>Bacillati</taxon>
        <taxon>Actinomycetota</taxon>
        <taxon>Actinomycetes</taxon>
        <taxon>Propionibacteriales</taxon>
        <taxon>Nocardioidaceae</taxon>
        <taxon>Nocardioides</taxon>
    </lineage>
</organism>
<dbReference type="Pfam" id="PF03583">
    <property type="entry name" value="LIP"/>
    <property type="match status" value="1"/>
</dbReference>
<dbReference type="InterPro" id="IPR005152">
    <property type="entry name" value="Lipase_secreted"/>
</dbReference>
<feature type="region of interest" description="Disordered" evidence="1">
    <location>
        <begin position="184"/>
        <end position="323"/>
    </location>
</feature>
<feature type="compositionally biased region" description="Basic residues" evidence="1">
    <location>
        <begin position="313"/>
        <end position="323"/>
    </location>
</feature>
<feature type="signal peptide" evidence="2">
    <location>
        <begin position="1"/>
        <end position="25"/>
    </location>
</feature>
<evidence type="ECO:0000256" key="1">
    <source>
        <dbReference type="SAM" id="MobiDB-lite"/>
    </source>
</evidence>
<evidence type="ECO:0000313" key="4">
    <source>
        <dbReference type="Proteomes" id="UP000324351"/>
    </source>
</evidence>